<organism evidence="2 3">
    <name type="scientific">Armatimonas rosea</name>
    <dbReference type="NCBI Taxonomy" id="685828"/>
    <lineage>
        <taxon>Bacteria</taxon>
        <taxon>Bacillati</taxon>
        <taxon>Armatimonadota</taxon>
        <taxon>Armatimonadia</taxon>
        <taxon>Armatimonadales</taxon>
        <taxon>Armatimonadaceae</taxon>
        <taxon>Armatimonas</taxon>
    </lineage>
</organism>
<accession>A0A7W9W6F4</accession>
<evidence type="ECO:0000313" key="2">
    <source>
        <dbReference type="EMBL" id="MBB6049517.1"/>
    </source>
</evidence>
<feature type="compositionally biased region" description="Gly residues" evidence="1">
    <location>
        <begin position="188"/>
        <end position="236"/>
    </location>
</feature>
<gene>
    <name evidence="2" type="ORF">HNQ39_001279</name>
</gene>
<name>A0A7W9W6F4_ARMRO</name>
<dbReference type="EMBL" id="JACHGW010000001">
    <property type="protein sequence ID" value="MBB6049517.1"/>
    <property type="molecule type" value="Genomic_DNA"/>
</dbReference>
<dbReference type="AlphaFoldDB" id="A0A7W9W6F4"/>
<keyword evidence="3" id="KW-1185">Reference proteome</keyword>
<dbReference type="RefSeq" id="WP_184193116.1">
    <property type="nucleotide sequence ID" value="NZ_JACHGW010000001.1"/>
</dbReference>
<sequence>MKKLWGAGGGGMAPMSMPGAGGGMGGGDAAGAKPAPIREGMVALASRKDPFESIFKQVVQITPAWDYVINHRTEAPPKYVPPTTLTGDPDIDLPPLPPVPRRIAGVFYNGGITAILESGNPPDSDITIVQPGAEVESGIPNVPPLVVESITMDNLILRARDGRTVEVKLSALAPAVRDALRQQFGSNAGSGMGPGGMGSGSMGPAGMGPGGFGGRGPGGVGGGAKGSGGGSGAPIQ</sequence>
<evidence type="ECO:0000256" key="1">
    <source>
        <dbReference type="SAM" id="MobiDB-lite"/>
    </source>
</evidence>
<feature type="region of interest" description="Disordered" evidence="1">
    <location>
        <begin position="185"/>
        <end position="236"/>
    </location>
</feature>
<protein>
    <submittedName>
        <fullName evidence="2">Uncharacterized protein</fullName>
    </submittedName>
</protein>
<reference evidence="2 3" key="1">
    <citation type="submission" date="2020-08" db="EMBL/GenBank/DDBJ databases">
        <title>Genomic Encyclopedia of Type Strains, Phase IV (KMG-IV): sequencing the most valuable type-strain genomes for metagenomic binning, comparative biology and taxonomic classification.</title>
        <authorList>
            <person name="Goeker M."/>
        </authorList>
    </citation>
    <scope>NUCLEOTIDE SEQUENCE [LARGE SCALE GENOMIC DNA]</scope>
    <source>
        <strain evidence="2 3">DSM 23562</strain>
    </source>
</reference>
<comment type="caution">
    <text evidence="2">The sequence shown here is derived from an EMBL/GenBank/DDBJ whole genome shotgun (WGS) entry which is preliminary data.</text>
</comment>
<evidence type="ECO:0000313" key="3">
    <source>
        <dbReference type="Proteomes" id="UP000520814"/>
    </source>
</evidence>
<proteinExistence type="predicted"/>
<dbReference type="Proteomes" id="UP000520814">
    <property type="component" value="Unassembled WGS sequence"/>
</dbReference>